<dbReference type="Proteomes" id="UP001217089">
    <property type="component" value="Unassembled WGS sequence"/>
</dbReference>
<reference evidence="2 3" key="1">
    <citation type="submission" date="2022-12" db="EMBL/GenBank/DDBJ databases">
        <title>Chromosome-level genome of Tegillarca granosa.</title>
        <authorList>
            <person name="Kim J."/>
        </authorList>
    </citation>
    <scope>NUCLEOTIDE SEQUENCE [LARGE SCALE GENOMIC DNA]</scope>
    <source>
        <strain evidence="2">Teg-2019</strain>
        <tissue evidence="2">Adductor muscle</tissue>
    </source>
</reference>
<evidence type="ECO:0000313" key="2">
    <source>
        <dbReference type="EMBL" id="KAJ8297769.1"/>
    </source>
</evidence>
<dbReference type="InterPro" id="IPR011059">
    <property type="entry name" value="Metal-dep_hydrolase_composite"/>
</dbReference>
<dbReference type="Gene3D" id="3.20.20.140">
    <property type="entry name" value="Metal-dependent hydrolases"/>
    <property type="match status" value="1"/>
</dbReference>
<protein>
    <recommendedName>
        <fullName evidence="1">Amidohydrolase 3 domain-containing protein</fullName>
    </recommendedName>
</protein>
<feature type="domain" description="Amidohydrolase 3" evidence="1">
    <location>
        <begin position="13"/>
        <end position="280"/>
    </location>
</feature>
<accession>A0ABQ9DWX3</accession>
<gene>
    <name evidence="2" type="ORF">KUTeg_024300</name>
</gene>
<dbReference type="Pfam" id="PF07969">
    <property type="entry name" value="Amidohydro_3"/>
    <property type="match status" value="1"/>
</dbReference>
<evidence type="ECO:0000313" key="3">
    <source>
        <dbReference type="Proteomes" id="UP001217089"/>
    </source>
</evidence>
<dbReference type="PANTHER" id="PTHR22642:SF2">
    <property type="entry name" value="PROTEIN LONG AFTER FAR-RED 3"/>
    <property type="match status" value="1"/>
</dbReference>
<organism evidence="2 3">
    <name type="scientific">Tegillarca granosa</name>
    <name type="common">Malaysian cockle</name>
    <name type="synonym">Anadara granosa</name>
    <dbReference type="NCBI Taxonomy" id="220873"/>
    <lineage>
        <taxon>Eukaryota</taxon>
        <taxon>Metazoa</taxon>
        <taxon>Spiralia</taxon>
        <taxon>Lophotrochozoa</taxon>
        <taxon>Mollusca</taxon>
        <taxon>Bivalvia</taxon>
        <taxon>Autobranchia</taxon>
        <taxon>Pteriomorphia</taxon>
        <taxon>Arcoida</taxon>
        <taxon>Arcoidea</taxon>
        <taxon>Arcidae</taxon>
        <taxon>Tegillarca</taxon>
    </lineage>
</organism>
<proteinExistence type="predicted"/>
<dbReference type="PANTHER" id="PTHR22642">
    <property type="entry name" value="IMIDAZOLONEPROPIONASE"/>
    <property type="match status" value="1"/>
</dbReference>
<evidence type="ECO:0000259" key="1">
    <source>
        <dbReference type="Pfam" id="PF07969"/>
    </source>
</evidence>
<comment type="caution">
    <text evidence="2">The sequence shown here is derived from an EMBL/GenBank/DDBJ whole genome shotgun (WGS) entry which is preliminary data.</text>
</comment>
<name>A0ABQ9DWX3_TEGGR</name>
<dbReference type="InterPro" id="IPR032466">
    <property type="entry name" value="Metal_Hydrolase"/>
</dbReference>
<sequence>MYPNLADDQQIPELKKRYRNSPDSLIRRSQVKVYSDGLIANTTAALLKPYIESIEIEDLGNTGMNYVSEMRLASYIEQLQYIDENNGFDFHIHAIGDRGVRESLNAIESVKESQNPKRKSRHRLTHLELIHADDIERFKDIEVIADFQVAGEYSLPKNSCEMADFVGKQRAKRSIPVESVRKTGAMVTLSSDYDVNPVNPFVGIQNATQRGPESVDVKSAIEMYTINGAFVMRQEDRVGSLERGKEADFIVIDQDILKINPKHISKTKVLETYFRGQPIFTRN</sequence>
<dbReference type="SUPFAM" id="SSF51338">
    <property type="entry name" value="Composite domain of metallo-dependent hydrolases"/>
    <property type="match status" value="1"/>
</dbReference>
<dbReference type="InterPro" id="IPR013108">
    <property type="entry name" value="Amidohydro_3"/>
</dbReference>
<dbReference type="EMBL" id="JARBDR010000923">
    <property type="protein sequence ID" value="KAJ8297769.1"/>
    <property type="molecule type" value="Genomic_DNA"/>
</dbReference>
<dbReference type="SUPFAM" id="SSF51556">
    <property type="entry name" value="Metallo-dependent hydrolases"/>
    <property type="match status" value="1"/>
</dbReference>
<dbReference type="Gene3D" id="2.30.40.10">
    <property type="entry name" value="Urease, subunit C, domain 1"/>
    <property type="match status" value="1"/>
</dbReference>
<keyword evidence="3" id="KW-1185">Reference proteome</keyword>